<evidence type="ECO:0000259" key="6">
    <source>
        <dbReference type="PROSITE" id="PS00624"/>
    </source>
</evidence>
<keyword evidence="8" id="KW-1185">Reference proteome</keyword>
<dbReference type="PANTHER" id="PTHR11552:SF147">
    <property type="entry name" value="CHOLINE DEHYDROGENASE, MITOCHONDRIAL"/>
    <property type="match status" value="1"/>
</dbReference>
<evidence type="ECO:0000256" key="5">
    <source>
        <dbReference type="PIRSR" id="PIRSR000137-2"/>
    </source>
</evidence>
<dbReference type="GO" id="GO:0016614">
    <property type="term" value="F:oxidoreductase activity, acting on CH-OH group of donors"/>
    <property type="evidence" value="ECO:0007669"/>
    <property type="project" value="InterPro"/>
</dbReference>
<evidence type="ECO:0000256" key="1">
    <source>
        <dbReference type="ARBA" id="ARBA00001974"/>
    </source>
</evidence>
<feature type="binding site" evidence="5">
    <location>
        <position position="123"/>
    </location>
    <ligand>
        <name>FAD</name>
        <dbReference type="ChEBI" id="CHEBI:57692"/>
    </ligand>
</feature>
<gene>
    <name evidence="7" type="ORF">EEDITHA_LOCUS9192</name>
</gene>
<dbReference type="Pfam" id="PF00732">
    <property type="entry name" value="GMC_oxred_N"/>
    <property type="match status" value="1"/>
</dbReference>
<keyword evidence="3" id="KW-0285">Flavoprotein</keyword>
<dbReference type="GO" id="GO:0050660">
    <property type="term" value="F:flavin adenine dinucleotide binding"/>
    <property type="evidence" value="ECO:0007669"/>
    <property type="project" value="InterPro"/>
</dbReference>
<dbReference type="SUPFAM" id="SSF54373">
    <property type="entry name" value="FAD-linked reductases, C-terminal domain"/>
    <property type="match status" value="1"/>
</dbReference>
<evidence type="ECO:0000256" key="4">
    <source>
        <dbReference type="ARBA" id="ARBA00022827"/>
    </source>
</evidence>
<feature type="domain" description="Glucose-methanol-choline oxidoreductase N-terminal" evidence="6">
    <location>
        <begin position="300"/>
        <end position="314"/>
    </location>
</feature>
<dbReference type="Gene3D" id="3.50.50.60">
    <property type="entry name" value="FAD/NAD(P)-binding domain"/>
    <property type="match status" value="1"/>
</dbReference>
<dbReference type="EMBL" id="CAKOGL010000013">
    <property type="protein sequence ID" value="CAH2093536.1"/>
    <property type="molecule type" value="Genomic_DNA"/>
</dbReference>
<dbReference type="InterPro" id="IPR007867">
    <property type="entry name" value="GMC_OxRtase_C"/>
</dbReference>
<dbReference type="PANTHER" id="PTHR11552">
    <property type="entry name" value="GLUCOSE-METHANOL-CHOLINE GMC OXIDOREDUCTASE"/>
    <property type="match status" value="1"/>
</dbReference>
<keyword evidence="4 5" id="KW-0274">FAD</keyword>
<dbReference type="Pfam" id="PF05199">
    <property type="entry name" value="GMC_oxred_C"/>
    <property type="match status" value="1"/>
</dbReference>
<feature type="binding site" evidence="5">
    <location>
        <position position="263"/>
    </location>
    <ligand>
        <name>FAD</name>
        <dbReference type="ChEBI" id="CHEBI:57692"/>
    </ligand>
</feature>
<dbReference type="Gene3D" id="3.30.560.10">
    <property type="entry name" value="Glucose Oxidase, domain 3"/>
    <property type="match status" value="1"/>
</dbReference>
<protein>
    <recommendedName>
        <fullName evidence="6">Glucose-methanol-choline oxidoreductase N-terminal domain-containing protein</fullName>
    </recommendedName>
</protein>
<comment type="caution">
    <text evidence="7">The sequence shown here is derived from an EMBL/GenBank/DDBJ whole genome shotgun (WGS) entry which is preliminary data.</text>
</comment>
<dbReference type="InterPro" id="IPR036188">
    <property type="entry name" value="FAD/NAD-bd_sf"/>
</dbReference>
<sequence length="583" mass="64148">MDVSSALATAQVVKGAFLVLTALALTTYKWPENKNAEDLPVCDYTIVGAGTAGSIIANRLSEDPGVNVCVIEAGGDPPFESEIPSLFPYLPKTNIDWNFTSEDDGFSAQYRRNKYIDLPTGKVLGGSSTIHHFYHVRGDPNDYDDWANASGDDSWSWQNLLPYFIKSENLEDEYILNSETGKYHGTNGYLRLTRENRDLPLKYLKAFKEMGHKIVEDVNAGETLGFTRPLFSISGGVRQSSASSYLTPIKDRQNLYIVKNTMVTKIIFDGNKQATGVQCITSDGNAITINTQKEVIISAGAFNTPKLLMLSGIGPRHHLNNLGIEVLSDLPVGENLQDHMAVILIHKLEATTETPPAADPTKFPLPTFIGLGAVNKSQSYPDYMTLNLISRNYPAALMQLCSSVFALHDDVCSQMYAAGVDREVLFTVMNVGRPISRGHVELRSANPEDPPIIYTGFLSANADIIKNIDSIIDYIRITESDYFRNVGGETMYFDLPNCRNLSSSTRAYWRCYILNMMDTTFHYSSTCPMGSVLDSSLRVKGVSKLRVADASAMPNIVSSNINAAVVVLAEKAADLIKYSQPCA</sequence>
<proteinExistence type="inferred from homology"/>
<reference evidence="7" key="1">
    <citation type="submission" date="2022-03" db="EMBL/GenBank/DDBJ databases">
        <authorList>
            <person name="Tunstrom K."/>
        </authorList>
    </citation>
    <scope>NUCLEOTIDE SEQUENCE</scope>
</reference>
<dbReference type="PIRSF" id="PIRSF000137">
    <property type="entry name" value="Alcohol_oxidase"/>
    <property type="match status" value="1"/>
</dbReference>
<comment type="cofactor">
    <cofactor evidence="1 5">
        <name>FAD</name>
        <dbReference type="ChEBI" id="CHEBI:57692"/>
    </cofactor>
</comment>
<dbReference type="PROSITE" id="PS00624">
    <property type="entry name" value="GMC_OXRED_2"/>
    <property type="match status" value="1"/>
</dbReference>
<comment type="similarity">
    <text evidence="2">Belongs to the GMC oxidoreductase family.</text>
</comment>
<evidence type="ECO:0000256" key="2">
    <source>
        <dbReference type="ARBA" id="ARBA00010790"/>
    </source>
</evidence>
<evidence type="ECO:0000313" key="8">
    <source>
        <dbReference type="Proteomes" id="UP001153954"/>
    </source>
</evidence>
<dbReference type="Proteomes" id="UP001153954">
    <property type="component" value="Unassembled WGS sequence"/>
</dbReference>
<accession>A0AAU9U393</accession>
<dbReference type="SUPFAM" id="SSF51905">
    <property type="entry name" value="FAD/NAD(P)-binding domain"/>
    <property type="match status" value="1"/>
</dbReference>
<dbReference type="AlphaFoldDB" id="A0AAU9U393"/>
<organism evidence="7 8">
    <name type="scientific">Euphydryas editha</name>
    <name type="common">Edith's checkerspot</name>
    <dbReference type="NCBI Taxonomy" id="104508"/>
    <lineage>
        <taxon>Eukaryota</taxon>
        <taxon>Metazoa</taxon>
        <taxon>Ecdysozoa</taxon>
        <taxon>Arthropoda</taxon>
        <taxon>Hexapoda</taxon>
        <taxon>Insecta</taxon>
        <taxon>Pterygota</taxon>
        <taxon>Neoptera</taxon>
        <taxon>Endopterygota</taxon>
        <taxon>Lepidoptera</taxon>
        <taxon>Glossata</taxon>
        <taxon>Ditrysia</taxon>
        <taxon>Papilionoidea</taxon>
        <taxon>Nymphalidae</taxon>
        <taxon>Nymphalinae</taxon>
        <taxon>Euphydryas</taxon>
    </lineage>
</organism>
<evidence type="ECO:0000256" key="3">
    <source>
        <dbReference type="ARBA" id="ARBA00022630"/>
    </source>
</evidence>
<name>A0AAU9U393_EUPED</name>
<dbReference type="InterPro" id="IPR012132">
    <property type="entry name" value="GMC_OxRdtase"/>
</dbReference>
<evidence type="ECO:0000313" key="7">
    <source>
        <dbReference type="EMBL" id="CAH2093536.1"/>
    </source>
</evidence>
<dbReference type="InterPro" id="IPR000172">
    <property type="entry name" value="GMC_OxRdtase_N"/>
</dbReference>